<organism evidence="2 3">
    <name type="scientific">Muntiacus muntjak</name>
    <name type="common">Barking deer</name>
    <name type="synonym">Indian muntjac</name>
    <dbReference type="NCBI Taxonomy" id="9888"/>
    <lineage>
        <taxon>Eukaryota</taxon>
        <taxon>Metazoa</taxon>
        <taxon>Chordata</taxon>
        <taxon>Craniata</taxon>
        <taxon>Vertebrata</taxon>
        <taxon>Euteleostomi</taxon>
        <taxon>Mammalia</taxon>
        <taxon>Eutheria</taxon>
        <taxon>Laurasiatheria</taxon>
        <taxon>Artiodactyla</taxon>
        <taxon>Ruminantia</taxon>
        <taxon>Pecora</taxon>
        <taxon>Cervidae</taxon>
        <taxon>Muntiacinae</taxon>
        <taxon>Muntiacus</taxon>
    </lineage>
</organism>
<dbReference type="Proteomes" id="UP000326458">
    <property type="component" value="Unassembled WGS sequence"/>
</dbReference>
<dbReference type="GO" id="GO:0003714">
    <property type="term" value="F:transcription corepressor activity"/>
    <property type="evidence" value="ECO:0007669"/>
    <property type="project" value="TreeGrafter"/>
</dbReference>
<reference evidence="2 3" key="1">
    <citation type="submission" date="2019-06" db="EMBL/GenBank/DDBJ databases">
        <title>Discovery of a novel chromosome fission-fusion reversal in muntjac.</title>
        <authorList>
            <person name="Mudd A.B."/>
            <person name="Bredeson J.V."/>
            <person name="Baum R."/>
            <person name="Hockemeyer D."/>
            <person name="Rokhsar D.S."/>
        </authorList>
    </citation>
    <scope>NUCLEOTIDE SEQUENCE [LARGE SCALE GENOMIC DNA]</scope>
    <source>
        <strain evidence="2">UTSW_UCB_Mm</strain>
        <tissue evidence="2">Fibroblast cell line</tissue>
    </source>
</reference>
<gene>
    <name evidence="2" type="ORF">FD754_003974</name>
</gene>
<accession>A0A5N3WG95</accession>
<dbReference type="InterPro" id="IPR010516">
    <property type="entry name" value="SAP18"/>
</dbReference>
<protein>
    <recommendedName>
        <fullName evidence="1">18 kDa Sin3-associated polypeptide</fullName>
    </recommendedName>
</protein>
<dbReference type="EMBL" id="VCEA01000001">
    <property type="protein sequence ID" value="KAB0359818.1"/>
    <property type="molecule type" value="Genomic_DNA"/>
</dbReference>
<evidence type="ECO:0000313" key="3">
    <source>
        <dbReference type="Proteomes" id="UP000326458"/>
    </source>
</evidence>
<keyword evidence="3" id="KW-1185">Reference proteome</keyword>
<dbReference type="GO" id="GO:0005634">
    <property type="term" value="C:nucleus"/>
    <property type="evidence" value="ECO:0007669"/>
    <property type="project" value="TreeGrafter"/>
</dbReference>
<sequence>TCRLLLRGFTTNNGRQHHMDEFSRRNVPSASTRFNFAVVFTDLKRPGYRGTDDSLTLQLQKFQMGDCLHMATTPAHRVPPPSERMRPH</sequence>
<feature type="non-terminal residue" evidence="2">
    <location>
        <position position="1"/>
    </location>
</feature>
<comment type="caution">
    <text evidence="2">The sequence shown here is derived from an EMBL/GenBank/DDBJ whole genome shotgun (WGS) entry which is preliminary data.</text>
</comment>
<proteinExistence type="predicted"/>
<evidence type="ECO:0000313" key="2">
    <source>
        <dbReference type="EMBL" id="KAB0359818.1"/>
    </source>
</evidence>
<evidence type="ECO:0000256" key="1">
    <source>
        <dbReference type="ARBA" id="ARBA00030511"/>
    </source>
</evidence>
<name>A0A5N3WG95_MUNMU</name>
<dbReference type="PANTHER" id="PTHR13082:SF0">
    <property type="entry name" value="HISTONE DEACETYLASE COMPLEX SUBUNIT SAP18"/>
    <property type="match status" value="1"/>
</dbReference>
<dbReference type="AlphaFoldDB" id="A0A5N3WG95"/>
<dbReference type="PANTHER" id="PTHR13082">
    <property type="entry name" value="SAP18"/>
    <property type="match status" value="1"/>
</dbReference>